<dbReference type="AlphaFoldDB" id="A0A7R8XGQ2"/>
<evidence type="ECO:0000313" key="8">
    <source>
        <dbReference type="EMBL" id="CAD7246866.1"/>
    </source>
</evidence>
<gene>
    <name evidence="8" type="ORF">DSTB1V02_LOCUS6709</name>
</gene>
<dbReference type="InterPro" id="IPR001609">
    <property type="entry name" value="Myosin_head_motor_dom-like"/>
</dbReference>
<dbReference type="Proteomes" id="UP000677054">
    <property type="component" value="Unassembled WGS sequence"/>
</dbReference>
<dbReference type="EMBL" id="LR900778">
    <property type="protein sequence ID" value="CAD7246866.1"/>
    <property type="molecule type" value="Genomic_DNA"/>
</dbReference>
<evidence type="ECO:0000256" key="2">
    <source>
        <dbReference type="ARBA" id="ARBA00022840"/>
    </source>
</evidence>
<evidence type="ECO:0000256" key="4">
    <source>
        <dbReference type="ARBA" id="ARBA00023175"/>
    </source>
</evidence>
<comment type="caution">
    <text evidence="6">Lacks conserved residue(s) required for the propagation of feature annotation.</text>
</comment>
<keyword evidence="1" id="KW-0547">Nucleotide-binding</keyword>
<dbReference type="CDD" id="cd00124">
    <property type="entry name" value="MYSc"/>
    <property type="match status" value="1"/>
</dbReference>
<dbReference type="GO" id="GO:0007015">
    <property type="term" value="P:actin filament organization"/>
    <property type="evidence" value="ECO:0007669"/>
    <property type="project" value="TreeGrafter"/>
</dbReference>
<sequence length="576" mass="65164">MIRKMVVLSSENDEPRSRCSPTVKDLTELSVLTEESALKHLSERYEEECVYTWAGPTLVSLNPCKQVPRLYKKEFMEVICTSDPHVWSMAKLAFTHVGMETKDQAIVISGESGAGKMMAGLAMEELERFGLEPQQVHRILPCTIRPSDATAFHNTCSALHKMGMTPETLCCLLKILAGILHLGDIHFKKDGVSVSIDKGGILDIYGFEWLERNSLEQLCINYANERLQHLFATGFLEETRKILSQEGIGQLTDESFTTEKSLSCLDILHGPKSVMGILNEECQLKRDLHASEERLPERLKISLCPHACVHVSCVTKKKGTFIIKHYAGNVEYSLEGMLEKNKDEVPDELLSLLMESQNPLLQEMAKMHGNRLSSDTSPRRTQRKITILAKFKMSLDNLLGILSSSHVHYIRCIRPNNEGLPNHFSNEDVHRQLAACGIYETIQISQAGFRVRVGYGEFLDRFGVLARGSFRSNFREVHVGNTMSPAEVVQKILKRSLGTERVNQECRFGHTRLFGTENVFEDLETTLRTHQDVAEVRKIHVKRSCLPHAYNYPRVEKRSQGLLDLLRPSSCQPPVF</sequence>
<dbReference type="InterPro" id="IPR036961">
    <property type="entry name" value="Kinesin_motor_dom_sf"/>
</dbReference>
<protein>
    <recommendedName>
        <fullName evidence="7">Myosin motor domain-containing protein</fullName>
    </recommendedName>
</protein>
<proteinExistence type="inferred from homology"/>
<dbReference type="InterPro" id="IPR027417">
    <property type="entry name" value="P-loop_NTPase"/>
</dbReference>
<dbReference type="PROSITE" id="PS51456">
    <property type="entry name" value="MYOSIN_MOTOR"/>
    <property type="match status" value="1"/>
</dbReference>
<dbReference type="Pfam" id="PF00063">
    <property type="entry name" value="Myosin_head"/>
    <property type="match status" value="2"/>
</dbReference>
<evidence type="ECO:0000259" key="7">
    <source>
        <dbReference type="PROSITE" id="PS51456"/>
    </source>
</evidence>
<dbReference type="SUPFAM" id="SSF52540">
    <property type="entry name" value="P-loop containing nucleoside triphosphate hydrolases"/>
    <property type="match status" value="1"/>
</dbReference>
<dbReference type="SMART" id="SM00242">
    <property type="entry name" value="MYSc"/>
    <property type="match status" value="1"/>
</dbReference>
<evidence type="ECO:0000256" key="6">
    <source>
        <dbReference type="PROSITE-ProRule" id="PRU00782"/>
    </source>
</evidence>
<keyword evidence="3 6" id="KW-0518">Myosin</keyword>
<dbReference type="GO" id="GO:0016020">
    <property type="term" value="C:membrane"/>
    <property type="evidence" value="ECO:0007669"/>
    <property type="project" value="TreeGrafter"/>
</dbReference>
<keyword evidence="9" id="KW-1185">Reference proteome</keyword>
<reference evidence="8" key="1">
    <citation type="submission" date="2020-11" db="EMBL/GenBank/DDBJ databases">
        <authorList>
            <person name="Tran Van P."/>
        </authorList>
    </citation>
    <scope>NUCLEOTIDE SEQUENCE</scope>
</reference>
<keyword evidence="2" id="KW-0067">ATP-binding</keyword>
<feature type="region of interest" description="Actin-binding" evidence="6">
    <location>
        <begin position="395"/>
        <end position="417"/>
    </location>
</feature>
<dbReference type="PRINTS" id="PR00193">
    <property type="entry name" value="MYOSINHEAVY"/>
</dbReference>
<evidence type="ECO:0000256" key="1">
    <source>
        <dbReference type="ARBA" id="ARBA00022741"/>
    </source>
</evidence>
<dbReference type="GO" id="GO:0000146">
    <property type="term" value="F:microfilament motor activity"/>
    <property type="evidence" value="ECO:0007669"/>
    <property type="project" value="TreeGrafter"/>
</dbReference>
<dbReference type="EMBL" id="CAJPEV010001261">
    <property type="protein sequence ID" value="CAG0891706.1"/>
    <property type="molecule type" value="Genomic_DNA"/>
</dbReference>
<comment type="similarity">
    <text evidence="6">Belongs to the TRAFAC class myosin-kinesin ATPase superfamily. Myosin family.</text>
</comment>
<evidence type="ECO:0000313" key="9">
    <source>
        <dbReference type="Proteomes" id="UP000677054"/>
    </source>
</evidence>
<dbReference type="Gene3D" id="3.40.850.10">
    <property type="entry name" value="Kinesin motor domain"/>
    <property type="match status" value="2"/>
</dbReference>
<dbReference type="Gene3D" id="1.10.10.820">
    <property type="match status" value="1"/>
</dbReference>
<dbReference type="Gene3D" id="1.20.120.720">
    <property type="entry name" value="Myosin VI head, motor domain, U50 subdomain"/>
    <property type="match status" value="1"/>
</dbReference>
<evidence type="ECO:0000256" key="3">
    <source>
        <dbReference type="ARBA" id="ARBA00023123"/>
    </source>
</evidence>
<dbReference type="GO" id="GO:0005737">
    <property type="term" value="C:cytoplasm"/>
    <property type="evidence" value="ECO:0007669"/>
    <property type="project" value="TreeGrafter"/>
</dbReference>
<dbReference type="OrthoDB" id="6108017at2759"/>
<dbReference type="Gene3D" id="6.20.240.20">
    <property type="match status" value="1"/>
</dbReference>
<dbReference type="GO" id="GO:0005524">
    <property type="term" value="F:ATP binding"/>
    <property type="evidence" value="ECO:0007669"/>
    <property type="project" value="UniProtKB-KW"/>
</dbReference>
<dbReference type="GO" id="GO:0016459">
    <property type="term" value="C:myosin complex"/>
    <property type="evidence" value="ECO:0007669"/>
    <property type="project" value="UniProtKB-KW"/>
</dbReference>
<keyword evidence="5 6" id="KW-0009">Actin-binding</keyword>
<dbReference type="Gene3D" id="1.20.58.530">
    <property type="match status" value="1"/>
</dbReference>
<dbReference type="GO" id="GO:0051015">
    <property type="term" value="F:actin filament binding"/>
    <property type="evidence" value="ECO:0007669"/>
    <property type="project" value="TreeGrafter"/>
</dbReference>
<keyword evidence="4" id="KW-0505">Motor protein</keyword>
<organism evidence="8">
    <name type="scientific">Darwinula stevensoni</name>
    <dbReference type="NCBI Taxonomy" id="69355"/>
    <lineage>
        <taxon>Eukaryota</taxon>
        <taxon>Metazoa</taxon>
        <taxon>Ecdysozoa</taxon>
        <taxon>Arthropoda</taxon>
        <taxon>Crustacea</taxon>
        <taxon>Oligostraca</taxon>
        <taxon>Ostracoda</taxon>
        <taxon>Podocopa</taxon>
        <taxon>Podocopida</taxon>
        <taxon>Darwinulocopina</taxon>
        <taxon>Darwinuloidea</taxon>
        <taxon>Darwinulidae</taxon>
        <taxon>Darwinula</taxon>
    </lineage>
</organism>
<accession>A0A7R8XGQ2</accession>
<feature type="domain" description="Myosin motor" evidence="7">
    <location>
        <begin position="21"/>
        <end position="528"/>
    </location>
</feature>
<evidence type="ECO:0000256" key="5">
    <source>
        <dbReference type="ARBA" id="ARBA00023203"/>
    </source>
</evidence>
<dbReference type="PANTHER" id="PTHR13140">
    <property type="entry name" value="MYOSIN"/>
    <property type="match status" value="1"/>
</dbReference>
<name>A0A7R8XGQ2_9CRUS</name>
<dbReference type="PANTHER" id="PTHR13140:SF289">
    <property type="entry name" value="UNCONVENTIONAL MYOSIN-XIX"/>
    <property type="match status" value="1"/>
</dbReference>